<accession>A0A401FPP9</accession>
<keyword evidence="1" id="KW-0472">Membrane</keyword>
<dbReference type="Proteomes" id="UP000286974">
    <property type="component" value="Unassembled WGS sequence"/>
</dbReference>
<gene>
    <name evidence="2" type="ORF">NBRC111893_2488</name>
</gene>
<name>A0A401FPP9_9LACO</name>
<feature type="transmembrane region" description="Helical" evidence="1">
    <location>
        <begin position="14"/>
        <end position="34"/>
    </location>
</feature>
<proteinExistence type="predicted"/>
<reference evidence="2 3" key="1">
    <citation type="submission" date="2017-11" db="EMBL/GenBank/DDBJ databases">
        <title>Draft Genome Sequence of Lactobacillus curieae NBRC 111893 isolated from Koso, a Japanese sugar-Vegetable Fermented Beverage.</title>
        <authorList>
            <person name="Chiou T.Y."/>
            <person name="Oshima K."/>
            <person name="Suda W."/>
            <person name="Hattori M."/>
            <person name="Takahashi T."/>
        </authorList>
    </citation>
    <scope>NUCLEOTIDE SEQUENCE [LARGE SCALE GENOMIC DNA]</scope>
    <source>
        <strain evidence="2 3">NBRC111893</strain>
    </source>
</reference>
<keyword evidence="1" id="KW-1133">Transmembrane helix</keyword>
<evidence type="ECO:0000256" key="1">
    <source>
        <dbReference type="SAM" id="Phobius"/>
    </source>
</evidence>
<keyword evidence="1" id="KW-0812">Transmembrane</keyword>
<dbReference type="AlphaFoldDB" id="A0A401FPP9"/>
<evidence type="ECO:0000313" key="2">
    <source>
        <dbReference type="EMBL" id="GAY74342.1"/>
    </source>
</evidence>
<evidence type="ECO:0000313" key="3">
    <source>
        <dbReference type="Proteomes" id="UP000286974"/>
    </source>
</evidence>
<dbReference type="EMBL" id="BEXA01000009">
    <property type="protein sequence ID" value="GAY74342.1"/>
    <property type="molecule type" value="Genomic_DNA"/>
</dbReference>
<feature type="transmembrane region" description="Helical" evidence="1">
    <location>
        <begin position="41"/>
        <end position="57"/>
    </location>
</feature>
<protein>
    <submittedName>
        <fullName evidence="2">Uncharacterized protein</fullName>
    </submittedName>
</protein>
<comment type="caution">
    <text evidence="2">The sequence shown here is derived from an EMBL/GenBank/DDBJ whole genome shotgun (WGS) entry which is preliminary data.</text>
</comment>
<organism evidence="2 3">
    <name type="scientific">Lentilactobacillus kosonis</name>
    <dbReference type="NCBI Taxonomy" id="2810561"/>
    <lineage>
        <taxon>Bacteria</taxon>
        <taxon>Bacillati</taxon>
        <taxon>Bacillota</taxon>
        <taxon>Bacilli</taxon>
        <taxon>Lactobacillales</taxon>
        <taxon>Lactobacillaceae</taxon>
        <taxon>Lentilactobacillus</taxon>
    </lineage>
</organism>
<sequence>MNVFNQLVRFISDILPLCCLIIGFYSIASGAYLINEITGDITTGVLLVAAAFLLGLSND</sequence>
<keyword evidence="3" id="KW-1185">Reference proteome</keyword>
<dbReference type="RefSeq" id="WP_125008992.1">
    <property type="nucleotide sequence ID" value="NZ_BEXA01000009.1"/>
</dbReference>